<dbReference type="InterPro" id="IPR001247">
    <property type="entry name" value="ExoRNase_PH_dom1"/>
</dbReference>
<dbReference type="Gene3D" id="3.30.230.70">
    <property type="entry name" value="GHMP Kinase, N-terminal domain"/>
    <property type="match status" value="1"/>
</dbReference>
<dbReference type="GO" id="GO:0071051">
    <property type="term" value="P:poly(A)-dependent snoRNA 3'-end processing"/>
    <property type="evidence" value="ECO:0007669"/>
    <property type="project" value="TreeGrafter"/>
</dbReference>
<keyword evidence="4" id="KW-0271">Exosome</keyword>
<dbReference type="GO" id="GO:0034475">
    <property type="term" value="P:U4 snRNA 3'-end processing"/>
    <property type="evidence" value="ECO:0007669"/>
    <property type="project" value="TreeGrafter"/>
</dbReference>
<dbReference type="GO" id="GO:0000176">
    <property type="term" value="C:nuclear exosome (RNase complex)"/>
    <property type="evidence" value="ECO:0007669"/>
    <property type="project" value="UniProtKB-ARBA"/>
</dbReference>
<evidence type="ECO:0000259" key="6">
    <source>
        <dbReference type="Pfam" id="PF01138"/>
    </source>
</evidence>
<dbReference type="PANTHER" id="PTHR11953">
    <property type="entry name" value="EXOSOME COMPLEX COMPONENT"/>
    <property type="match status" value="1"/>
</dbReference>
<dbReference type="InterPro" id="IPR036345">
    <property type="entry name" value="ExoRNase_PH_dom2_sf"/>
</dbReference>
<dbReference type="InterPro" id="IPR020568">
    <property type="entry name" value="Ribosomal_Su5_D2-typ_SF"/>
</dbReference>
<dbReference type="GO" id="GO:0071028">
    <property type="term" value="P:nuclear mRNA surveillance"/>
    <property type="evidence" value="ECO:0007669"/>
    <property type="project" value="TreeGrafter"/>
</dbReference>
<proteinExistence type="inferred from homology"/>
<dbReference type="GO" id="GO:0071038">
    <property type="term" value="P:TRAMP-dependent tRNA surveillance pathway"/>
    <property type="evidence" value="ECO:0007669"/>
    <property type="project" value="UniProtKB-ARBA"/>
</dbReference>
<evidence type="ECO:0000256" key="3">
    <source>
        <dbReference type="ARBA" id="ARBA00022552"/>
    </source>
</evidence>
<comment type="subcellular location">
    <subcellularLocation>
        <location evidence="1">Nucleus</location>
    </subcellularLocation>
</comment>
<keyword evidence="3" id="KW-0698">rRNA processing</keyword>
<keyword evidence="5" id="KW-0539">Nucleus</keyword>
<dbReference type="GO" id="GO:0003723">
    <property type="term" value="F:RNA binding"/>
    <property type="evidence" value="ECO:0007669"/>
    <property type="project" value="TreeGrafter"/>
</dbReference>
<accession>A0A1B2JGG1</accession>
<dbReference type="Pfam" id="PF01138">
    <property type="entry name" value="RNase_PH"/>
    <property type="match status" value="1"/>
</dbReference>
<evidence type="ECO:0000313" key="7">
    <source>
        <dbReference type="EMBL" id="ANZ77073.1"/>
    </source>
</evidence>
<dbReference type="GO" id="GO:0016075">
    <property type="term" value="P:rRNA catabolic process"/>
    <property type="evidence" value="ECO:0007669"/>
    <property type="project" value="TreeGrafter"/>
</dbReference>
<dbReference type="Proteomes" id="UP000094565">
    <property type="component" value="Chromosome 3"/>
</dbReference>
<evidence type="ECO:0000256" key="1">
    <source>
        <dbReference type="ARBA" id="ARBA00004123"/>
    </source>
</evidence>
<dbReference type="OrthoDB" id="27298at2759"/>
<protein>
    <submittedName>
        <fullName evidence="7">BA75_03786T0</fullName>
    </submittedName>
</protein>
<dbReference type="InterPro" id="IPR050080">
    <property type="entry name" value="RNase_PH"/>
</dbReference>
<dbReference type="SUPFAM" id="SSF54211">
    <property type="entry name" value="Ribosomal protein S5 domain 2-like"/>
    <property type="match status" value="1"/>
</dbReference>
<dbReference type="GO" id="GO:0000177">
    <property type="term" value="C:cytoplasmic exosome (RNase complex)"/>
    <property type="evidence" value="ECO:0007669"/>
    <property type="project" value="TreeGrafter"/>
</dbReference>
<reference evidence="7 8" key="1">
    <citation type="submission" date="2016-02" db="EMBL/GenBank/DDBJ databases">
        <title>Comparative genomic and transcriptomic foundation for Pichia pastoris.</title>
        <authorList>
            <person name="Love K.R."/>
            <person name="Shah K.A."/>
            <person name="Whittaker C.A."/>
            <person name="Wu J."/>
            <person name="Bartlett M.C."/>
            <person name="Ma D."/>
            <person name="Leeson R.L."/>
            <person name="Priest M."/>
            <person name="Young S.K."/>
            <person name="Love J.C."/>
        </authorList>
    </citation>
    <scope>NUCLEOTIDE SEQUENCE [LARGE SCALE GENOMIC DNA]</scope>
    <source>
        <strain evidence="7 8">ATCC 28485</strain>
    </source>
</reference>
<dbReference type="GO" id="GO:0005730">
    <property type="term" value="C:nucleolus"/>
    <property type="evidence" value="ECO:0007669"/>
    <property type="project" value="TreeGrafter"/>
</dbReference>
<dbReference type="GO" id="GO:0000467">
    <property type="term" value="P:exonucleolytic trimming to generate mature 3'-end of 5.8S rRNA from tricistronic rRNA transcript (SSU-rRNA, 5.8S rRNA, LSU-rRNA)"/>
    <property type="evidence" value="ECO:0007669"/>
    <property type="project" value="UniProtKB-ARBA"/>
</dbReference>
<keyword evidence="8" id="KW-1185">Reference proteome</keyword>
<evidence type="ECO:0000313" key="8">
    <source>
        <dbReference type="Proteomes" id="UP000094565"/>
    </source>
</evidence>
<dbReference type="CDD" id="cd11372">
    <property type="entry name" value="RNase_PH_RRP46"/>
    <property type="match status" value="1"/>
</dbReference>
<dbReference type="EMBL" id="CP014586">
    <property type="protein sequence ID" value="ANZ77073.1"/>
    <property type="molecule type" value="Genomic_DNA"/>
</dbReference>
<name>A0A1B2JGG1_PICPA</name>
<comment type="similarity">
    <text evidence="2">Belongs to the RNase PH family.</text>
</comment>
<dbReference type="SUPFAM" id="SSF55666">
    <property type="entry name" value="Ribonuclease PH domain 2-like"/>
    <property type="match status" value="1"/>
</dbReference>
<evidence type="ECO:0000256" key="2">
    <source>
        <dbReference type="ARBA" id="ARBA00006678"/>
    </source>
</evidence>
<feature type="domain" description="Exoribonuclease phosphorolytic" evidence="6">
    <location>
        <begin position="35"/>
        <end position="154"/>
    </location>
</feature>
<evidence type="ECO:0000256" key="4">
    <source>
        <dbReference type="ARBA" id="ARBA00022835"/>
    </source>
</evidence>
<dbReference type="PANTHER" id="PTHR11953:SF1">
    <property type="entry name" value="EXOSOME COMPLEX COMPONENT RRP46"/>
    <property type="match status" value="1"/>
</dbReference>
<organism evidence="7 8">
    <name type="scientific">Komagataella pastoris</name>
    <name type="common">Yeast</name>
    <name type="synonym">Pichia pastoris</name>
    <dbReference type="NCBI Taxonomy" id="4922"/>
    <lineage>
        <taxon>Eukaryota</taxon>
        <taxon>Fungi</taxon>
        <taxon>Dikarya</taxon>
        <taxon>Ascomycota</taxon>
        <taxon>Saccharomycotina</taxon>
        <taxon>Pichiomycetes</taxon>
        <taxon>Pichiales</taxon>
        <taxon>Pichiaceae</taxon>
        <taxon>Komagataella</taxon>
    </lineage>
</organism>
<dbReference type="AlphaFoldDB" id="A0A1B2JGG1"/>
<dbReference type="InterPro" id="IPR027408">
    <property type="entry name" value="PNPase/RNase_PH_dom_sf"/>
</dbReference>
<evidence type="ECO:0000256" key="5">
    <source>
        <dbReference type="ARBA" id="ARBA00023242"/>
    </source>
</evidence>
<sequence>MGSTLVSKKGKIFLKGLDGDAYARQKAYNMVLPEYQTSLLNQVDGSATICIGEVKVICSVTGPIEAKPRQELPTQCAIEVNIRPEVGVGSTREKNMEDKLRVVLNGTINKFQYPRQLIQVHLHIISKSQGTDNTLKDLHACINGVYLALIDANISLLSSFLSTYAVANDDRLIFNPTSEQIQSSTSHHLVCFDIKSGRADELLFVDSVGEFTERELMKVLDQSIEEIESMNKIVRKTITEKVSRDYIWKY</sequence>
<gene>
    <name evidence="7" type="primary">RRP46</name>
    <name evidence="7" type="ORF">ATY40_BA7503786</name>
</gene>